<reference evidence="1 2" key="1">
    <citation type="submission" date="2018-03" db="EMBL/GenBank/DDBJ databases">
        <title>Comparative analysis of microorganisms from saline springs in Andes Mountain Range, Colombia.</title>
        <authorList>
            <person name="Rubin E."/>
        </authorList>
    </citation>
    <scope>NUCLEOTIDE SEQUENCE [LARGE SCALE GENOMIC DNA]</scope>
    <source>
        <strain evidence="1 2">CG 35</strain>
    </source>
</reference>
<protein>
    <submittedName>
        <fullName evidence="1">Uncharacterized protein</fullName>
    </submittedName>
</protein>
<comment type="caution">
    <text evidence="1">The sequence shown here is derived from an EMBL/GenBank/DDBJ whole genome shotgun (WGS) entry which is preliminary data.</text>
</comment>
<organism evidence="1 2">
    <name type="scientific">Nesterenkonia sandarakina</name>
    <dbReference type="NCBI Taxonomy" id="272918"/>
    <lineage>
        <taxon>Bacteria</taxon>
        <taxon>Bacillati</taxon>
        <taxon>Actinomycetota</taxon>
        <taxon>Actinomycetes</taxon>
        <taxon>Micrococcales</taxon>
        <taxon>Micrococcaceae</taxon>
        <taxon>Nesterenkonia</taxon>
    </lineage>
</organism>
<name>A0A2T0YC29_9MICC</name>
<dbReference type="Proteomes" id="UP000238217">
    <property type="component" value="Unassembled WGS sequence"/>
</dbReference>
<dbReference type="AlphaFoldDB" id="A0A2T0YC29"/>
<evidence type="ECO:0000313" key="2">
    <source>
        <dbReference type="Proteomes" id="UP000238217"/>
    </source>
</evidence>
<proteinExistence type="predicted"/>
<gene>
    <name evidence="1" type="ORF">BCL67_1233</name>
</gene>
<sequence length="69" mass="7819">MIRKRTTNTPDEDALEQWAASDERAIRKDATIVRPTEVGRAQMRELLIAAASTEQLEEIKRVAEPPTRS</sequence>
<keyword evidence="2" id="KW-1185">Reference proteome</keyword>
<dbReference type="EMBL" id="PVTY01000023">
    <property type="protein sequence ID" value="PRZ12207.1"/>
    <property type="molecule type" value="Genomic_DNA"/>
</dbReference>
<evidence type="ECO:0000313" key="1">
    <source>
        <dbReference type="EMBL" id="PRZ12207.1"/>
    </source>
</evidence>
<accession>A0A2T0YC29</accession>